<keyword evidence="1" id="KW-0812">Transmembrane</keyword>
<keyword evidence="3" id="KW-1185">Reference proteome</keyword>
<reference evidence="2" key="1">
    <citation type="submission" date="2020-11" db="EMBL/GenBank/DDBJ databases">
        <authorList>
            <consortium name="DOE Joint Genome Institute"/>
            <person name="Ahrendt S."/>
            <person name="Riley R."/>
            <person name="Andreopoulos W."/>
            <person name="Labutti K."/>
            <person name="Pangilinan J."/>
            <person name="Ruiz-Duenas F.J."/>
            <person name="Barrasa J.M."/>
            <person name="Sanchez-Garcia M."/>
            <person name="Camarero S."/>
            <person name="Miyauchi S."/>
            <person name="Serrano A."/>
            <person name="Linde D."/>
            <person name="Babiker R."/>
            <person name="Drula E."/>
            <person name="Ayuso-Fernandez I."/>
            <person name="Pacheco R."/>
            <person name="Padilla G."/>
            <person name="Ferreira P."/>
            <person name="Barriuso J."/>
            <person name="Kellner H."/>
            <person name="Castanera R."/>
            <person name="Alfaro M."/>
            <person name="Ramirez L."/>
            <person name="Pisabarro A.G."/>
            <person name="Kuo A."/>
            <person name="Tritt A."/>
            <person name="Lipzen A."/>
            <person name="He G."/>
            <person name="Yan M."/>
            <person name="Ng V."/>
            <person name="Cullen D."/>
            <person name="Martin F."/>
            <person name="Rosso M.-N."/>
            <person name="Henrissat B."/>
            <person name="Hibbett D."/>
            <person name="Martinez A.T."/>
            <person name="Grigoriev I.V."/>
        </authorList>
    </citation>
    <scope>NUCLEOTIDE SEQUENCE</scope>
    <source>
        <strain evidence="2">MF-IS2</strain>
    </source>
</reference>
<keyword evidence="1" id="KW-1133">Transmembrane helix</keyword>
<dbReference type="AlphaFoldDB" id="A0A9P6BZV1"/>
<proteinExistence type="predicted"/>
<organism evidence="2 3">
    <name type="scientific">Macrolepiota fuliginosa MF-IS2</name>
    <dbReference type="NCBI Taxonomy" id="1400762"/>
    <lineage>
        <taxon>Eukaryota</taxon>
        <taxon>Fungi</taxon>
        <taxon>Dikarya</taxon>
        <taxon>Basidiomycota</taxon>
        <taxon>Agaricomycotina</taxon>
        <taxon>Agaricomycetes</taxon>
        <taxon>Agaricomycetidae</taxon>
        <taxon>Agaricales</taxon>
        <taxon>Agaricineae</taxon>
        <taxon>Agaricaceae</taxon>
        <taxon>Macrolepiota</taxon>
    </lineage>
</organism>
<keyword evidence="1" id="KW-0472">Membrane</keyword>
<name>A0A9P6BZV1_9AGAR</name>
<protein>
    <submittedName>
        <fullName evidence="2">Uncharacterized protein</fullName>
    </submittedName>
</protein>
<feature type="transmembrane region" description="Helical" evidence="1">
    <location>
        <begin position="20"/>
        <end position="45"/>
    </location>
</feature>
<gene>
    <name evidence="2" type="ORF">P691DRAFT_371618</name>
</gene>
<accession>A0A9P6BZV1</accession>
<evidence type="ECO:0000256" key="1">
    <source>
        <dbReference type="SAM" id="Phobius"/>
    </source>
</evidence>
<dbReference type="EMBL" id="MU151417">
    <property type="protein sequence ID" value="KAF9443979.1"/>
    <property type="molecule type" value="Genomic_DNA"/>
</dbReference>
<evidence type="ECO:0000313" key="3">
    <source>
        <dbReference type="Proteomes" id="UP000807342"/>
    </source>
</evidence>
<evidence type="ECO:0000313" key="2">
    <source>
        <dbReference type="EMBL" id="KAF9443979.1"/>
    </source>
</evidence>
<comment type="caution">
    <text evidence="2">The sequence shown here is derived from an EMBL/GenBank/DDBJ whole genome shotgun (WGS) entry which is preliminary data.</text>
</comment>
<dbReference type="Proteomes" id="UP000807342">
    <property type="component" value="Unassembled WGS sequence"/>
</dbReference>
<sequence length="139" mass="15293">MGVPTWLAWENGKMGNLVHLIVLAGFAFFSFYCDHVVVSAINWCISRPETKATDGRVRARTSFSQVAALQHNVCHLVQEVMSDISVGCAQKFSNIYRLLPQVCGRIPSLPPPSSTLVVMDTTSTDLGEYSIDPGSIQQY</sequence>